<dbReference type="PRINTS" id="PR00033">
    <property type="entry name" value="HTHASNC"/>
</dbReference>
<dbReference type="InterPro" id="IPR019887">
    <property type="entry name" value="Tscrpt_reg_AsnC/Lrp_C"/>
</dbReference>
<evidence type="ECO:0000313" key="5">
    <source>
        <dbReference type="EMBL" id="GGJ64098.1"/>
    </source>
</evidence>
<dbReference type="InterPro" id="IPR036390">
    <property type="entry name" value="WH_DNA-bd_sf"/>
</dbReference>
<keyword evidence="1" id="KW-0805">Transcription regulation</keyword>
<keyword evidence="6" id="KW-1185">Reference proteome</keyword>
<dbReference type="InterPro" id="IPR019888">
    <property type="entry name" value="Tscrpt_reg_AsnC-like"/>
</dbReference>
<evidence type="ECO:0000259" key="4">
    <source>
        <dbReference type="PROSITE" id="PS50956"/>
    </source>
</evidence>
<dbReference type="SUPFAM" id="SSF46785">
    <property type="entry name" value="Winged helix' DNA-binding domain"/>
    <property type="match status" value="1"/>
</dbReference>
<evidence type="ECO:0000256" key="3">
    <source>
        <dbReference type="ARBA" id="ARBA00023163"/>
    </source>
</evidence>
<evidence type="ECO:0000313" key="6">
    <source>
        <dbReference type="Proteomes" id="UP000657574"/>
    </source>
</evidence>
<name>A0A917UKJ6_9ACTN</name>
<dbReference type="Gene3D" id="1.10.10.10">
    <property type="entry name" value="Winged helix-like DNA-binding domain superfamily/Winged helix DNA-binding domain"/>
    <property type="match status" value="1"/>
</dbReference>
<evidence type="ECO:0000256" key="1">
    <source>
        <dbReference type="ARBA" id="ARBA00023015"/>
    </source>
</evidence>
<reference evidence="5" key="1">
    <citation type="journal article" date="2014" name="Int. J. Syst. Evol. Microbiol.">
        <title>Complete genome sequence of Corynebacterium casei LMG S-19264T (=DSM 44701T), isolated from a smear-ripened cheese.</title>
        <authorList>
            <consortium name="US DOE Joint Genome Institute (JGI-PGF)"/>
            <person name="Walter F."/>
            <person name="Albersmeier A."/>
            <person name="Kalinowski J."/>
            <person name="Ruckert C."/>
        </authorList>
    </citation>
    <scope>NUCLEOTIDE SEQUENCE</scope>
    <source>
        <strain evidence="5">JCM 3086</strain>
    </source>
</reference>
<dbReference type="GO" id="GO:0043565">
    <property type="term" value="F:sequence-specific DNA binding"/>
    <property type="evidence" value="ECO:0007669"/>
    <property type="project" value="InterPro"/>
</dbReference>
<keyword evidence="3" id="KW-0804">Transcription</keyword>
<protein>
    <submittedName>
        <fullName evidence="5">AsnC family transcriptional regulator</fullName>
    </submittedName>
</protein>
<dbReference type="Pfam" id="PF13412">
    <property type="entry name" value="HTH_24"/>
    <property type="match status" value="1"/>
</dbReference>
<accession>A0A917UKJ6</accession>
<dbReference type="SUPFAM" id="SSF54909">
    <property type="entry name" value="Dimeric alpha+beta barrel"/>
    <property type="match status" value="1"/>
</dbReference>
<proteinExistence type="predicted"/>
<organism evidence="5 6">
    <name type="scientific">Streptomyces brasiliensis</name>
    <dbReference type="NCBI Taxonomy" id="1954"/>
    <lineage>
        <taxon>Bacteria</taxon>
        <taxon>Bacillati</taxon>
        <taxon>Actinomycetota</taxon>
        <taxon>Actinomycetes</taxon>
        <taxon>Kitasatosporales</taxon>
        <taxon>Streptomycetaceae</taxon>
        <taxon>Streptomyces</taxon>
    </lineage>
</organism>
<gene>
    <name evidence="5" type="ORF">GCM10010121_088440</name>
</gene>
<dbReference type="InterPro" id="IPR000485">
    <property type="entry name" value="AsnC-type_HTH_dom"/>
</dbReference>
<dbReference type="SMART" id="SM00344">
    <property type="entry name" value="HTH_ASNC"/>
    <property type="match status" value="1"/>
</dbReference>
<dbReference type="InterPro" id="IPR011008">
    <property type="entry name" value="Dimeric_a/b-barrel"/>
</dbReference>
<dbReference type="EMBL" id="BMQA01000078">
    <property type="protein sequence ID" value="GGJ64098.1"/>
    <property type="molecule type" value="Genomic_DNA"/>
</dbReference>
<dbReference type="PANTHER" id="PTHR30154">
    <property type="entry name" value="LEUCINE-RESPONSIVE REGULATORY PROTEIN"/>
    <property type="match status" value="1"/>
</dbReference>
<evidence type="ECO:0000256" key="2">
    <source>
        <dbReference type="ARBA" id="ARBA00023125"/>
    </source>
</evidence>
<keyword evidence="2" id="KW-0238">DNA-binding</keyword>
<dbReference type="InterPro" id="IPR036388">
    <property type="entry name" value="WH-like_DNA-bd_sf"/>
</dbReference>
<dbReference type="GO" id="GO:0005829">
    <property type="term" value="C:cytosol"/>
    <property type="evidence" value="ECO:0007669"/>
    <property type="project" value="TreeGrafter"/>
</dbReference>
<dbReference type="AlphaFoldDB" id="A0A917UKJ6"/>
<dbReference type="PANTHER" id="PTHR30154:SF54">
    <property type="entry name" value="POSSIBLE TRANSCRIPTIONAL REGULATORY PROTEIN (PROBABLY LRP_ASNC-FAMILY)"/>
    <property type="match status" value="1"/>
</dbReference>
<comment type="caution">
    <text evidence="5">The sequence shown here is derived from an EMBL/GenBank/DDBJ whole genome shotgun (WGS) entry which is preliminary data.</text>
</comment>
<dbReference type="Pfam" id="PF01037">
    <property type="entry name" value="AsnC_trans_reg"/>
    <property type="match status" value="1"/>
</dbReference>
<reference evidence="5" key="2">
    <citation type="submission" date="2020-09" db="EMBL/GenBank/DDBJ databases">
        <authorList>
            <person name="Sun Q."/>
            <person name="Ohkuma M."/>
        </authorList>
    </citation>
    <scope>NUCLEOTIDE SEQUENCE</scope>
    <source>
        <strain evidence="5">JCM 3086</strain>
    </source>
</reference>
<feature type="domain" description="HTH asnC-type" evidence="4">
    <location>
        <begin position="4"/>
        <end position="65"/>
    </location>
</feature>
<dbReference type="PROSITE" id="PS50956">
    <property type="entry name" value="HTH_ASNC_2"/>
    <property type="match status" value="1"/>
</dbReference>
<dbReference type="Gene3D" id="3.30.70.920">
    <property type="match status" value="1"/>
</dbReference>
<dbReference type="Proteomes" id="UP000657574">
    <property type="component" value="Unassembled WGS sequence"/>
</dbReference>
<sequence>MAVMDELDSLILEHLQRDARITNRELARLLGIAPSTCLERTRALRKRGVITGFHAAVNLRALNRPVQALLSIQVRPLSRDVIEGFKAYVSALPEVLSVFVIAGSDDFLVHVAVPDVDQLHTFLMDRFSQRREIVNFRSSVIYQHVSTQVVSPLHDTTMDAVHTGSSLHRDRPGYGRMDAVHDVAGGRGR</sequence>
<dbReference type="GO" id="GO:0043200">
    <property type="term" value="P:response to amino acid"/>
    <property type="evidence" value="ECO:0007669"/>
    <property type="project" value="TreeGrafter"/>
</dbReference>